<dbReference type="InterPro" id="IPR027372">
    <property type="entry name" value="Phytase-like_dom"/>
</dbReference>
<dbReference type="RefSeq" id="WP_390299356.1">
    <property type="nucleotide sequence ID" value="NZ_JBHSFU010000015.1"/>
</dbReference>
<feature type="domain" description="Phytase-like" evidence="1">
    <location>
        <begin position="75"/>
        <end position="389"/>
    </location>
</feature>
<dbReference type="EMBL" id="JBHSFU010000015">
    <property type="protein sequence ID" value="MFC4560021.1"/>
    <property type="molecule type" value="Genomic_DNA"/>
</dbReference>
<comment type="caution">
    <text evidence="2">The sequence shown here is derived from an EMBL/GenBank/DDBJ whole genome shotgun (WGS) entry which is preliminary data.</text>
</comment>
<evidence type="ECO:0000313" key="3">
    <source>
        <dbReference type="Proteomes" id="UP001595989"/>
    </source>
</evidence>
<proteinExistence type="predicted"/>
<dbReference type="Pfam" id="PF13449">
    <property type="entry name" value="Phytase-like"/>
    <property type="match status" value="1"/>
</dbReference>
<name>A0ABV9DMN0_9BACI</name>
<gene>
    <name evidence="2" type="ORF">ACFO3D_17815</name>
</gene>
<accession>A0ABV9DMN0</accession>
<evidence type="ECO:0000313" key="2">
    <source>
        <dbReference type="EMBL" id="MFC4560021.1"/>
    </source>
</evidence>
<protein>
    <submittedName>
        <fullName evidence="2">Esterase-like activity of phytase family protein</fullName>
    </submittedName>
</protein>
<organism evidence="2 3">
    <name type="scientific">Virgibacillus kekensis</name>
    <dbReference type="NCBI Taxonomy" id="202261"/>
    <lineage>
        <taxon>Bacteria</taxon>
        <taxon>Bacillati</taxon>
        <taxon>Bacillota</taxon>
        <taxon>Bacilli</taxon>
        <taxon>Bacillales</taxon>
        <taxon>Bacillaceae</taxon>
        <taxon>Virgibacillus</taxon>
    </lineage>
</organism>
<dbReference type="PANTHER" id="PTHR37957">
    <property type="entry name" value="BLR7070 PROTEIN"/>
    <property type="match status" value="1"/>
</dbReference>
<evidence type="ECO:0000259" key="1">
    <source>
        <dbReference type="Pfam" id="PF13449"/>
    </source>
</evidence>
<dbReference type="Proteomes" id="UP001595989">
    <property type="component" value="Unassembled WGS sequence"/>
</dbReference>
<dbReference type="SUPFAM" id="SSF75011">
    <property type="entry name" value="3-carboxy-cis,cis-mucoante lactonizing enzyme"/>
    <property type="match status" value="1"/>
</dbReference>
<keyword evidence="3" id="KW-1185">Reference proteome</keyword>
<reference evidence="3" key="1">
    <citation type="journal article" date="2019" name="Int. J. Syst. Evol. Microbiol.">
        <title>The Global Catalogue of Microorganisms (GCM) 10K type strain sequencing project: providing services to taxonomists for standard genome sequencing and annotation.</title>
        <authorList>
            <consortium name="The Broad Institute Genomics Platform"/>
            <consortium name="The Broad Institute Genome Sequencing Center for Infectious Disease"/>
            <person name="Wu L."/>
            <person name="Ma J."/>
        </authorList>
    </citation>
    <scope>NUCLEOTIDE SEQUENCE [LARGE SCALE GENOMIC DNA]</scope>
    <source>
        <strain evidence="3">CGMCC 4.7426</strain>
    </source>
</reference>
<dbReference type="PANTHER" id="PTHR37957:SF1">
    <property type="entry name" value="PHYTASE-LIKE DOMAIN-CONTAINING PROTEIN"/>
    <property type="match status" value="1"/>
</dbReference>
<sequence length="407" mass="44721">MEIGHKTVLAGITAVCIAAFTVNGDSSVAHANVPQSSQTAPIAKISQLEEDTRTVDQVKMIGSFTLPYNLTYKGTTVGGLSGITYNPHNHKWLLISDDRSNINPTRFYSAKVNYNSKGFQTVNLTDVTYLKQPDGTVYPNRGEYQSQLQGVVADTESIRFDPLTNNIWYTSEGDRSLGLNPFIRQASLDGSYVSHISVTDTAKINPLAEKGFRNNLALEGSTFSADGQTFWTAMEGPLIQDDTLPNPESGSLTRITQYDRDGNVLAEYAYPLDAIPEEPGKGMHADNAVTEILSINDQELLVLERASVQADDGSYSNYVRIYKISTMGATDISDMESINQEDVTPLNKELIVNLNSLGLDKVDNVEGMTWGKKLPNGNDSLVLVSDNNFNDSQITQFIAFEVFQEDK</sequence>